<evidence type="ECO:0000256" key="2">
    <source>
        <dbReference type="ARBA" id="ARBA00005013"/>
    </source>
</evidence>
<keyword evidence="9" id="KW-1185">Reference proteome</keyword>
<dbReference type="GO" id="GO:0046656">
    <property type="term" value="P:folic acid biosynthetic process"/>
    <property type="evidence" value="ECO:0007669"/>
    <property type="project" value="UniProtKB-UniRule"/>
</dbReference>
<dbReference type="Gene3D" id="3.30.1130.10">
    <property type="match status" value="1"/>
</dbReference>
<dbReference type="PANTHER" id="PTHR42844:SF1">
    <property type="entry name" value="DIHYDRONEOPTERIN ALDOLASE 1-RELATED"/>
    <property type="match status" value="1"/>
</dbReference>
<accession>A0A840QU58</accession>
<evidence type="ECO:0000256" key="1">
    <source>
        <dbReference type="ARBA" id="ARBA00001353"/>
    </source>
</evidence>
<dbReference type="CDD" id="cd00534">
    <property type="entry name" value="DHNA_DHNTPE"/>
    <property type="match status" value="1"/>
</dbReference>
<gene>
    <name evidence="8" type="ORF">HNQ41_003103</name>
</gene>
<dbReference type="EC" id="4.1.2.25" evidence="6"/>
<dbReference type="UniPathway" id="UPA00077">
    <property type="reaction ID" value="UER00154"/>
</dbReference>
<comment type="pathway">
    <text evidence="2 6">Cofactor biosynthesis; tetrahydrofolate biosynthesis; 2-amino-4-hydroxy-6-hydroxymethyl-7,8-dihydropteridine diphosphate from 7,8-dihydroneopterin triphosphate: step 3/4.</text>
</comment>
<keyword evidence="4 6" id="KW-0289">Folate biosynthesis</keyword>
<evidence type="ECO:0000313" key="8">
    <source>
        <dbReference type="EMBL" id="MBB5174880.1"/>
    </source>
</evidence>
<dbReference type="NCBIfam" id="TIGR00526">
    <property type="entry name" value="folB_dom"/>
    <property type="match status" value="1"/>
</dbReference>
<dbReference type="GO" id="GO:0004150">
    <property type="term" value="F:dihydroneopterin aldolase activity"/>
    <property type="evidence" value="ECO:0007669"/>
    <property type="project" value="UniProtKB-UniRule"/>
</dbReference>
<dbReference type="EMBL" id="JACHHB010000018">
    <property type="protein sequence ID" value="MBB5174880.1"/>
    <property type="molecule type" value="Genomic_DNA"/>
</dbReference>
<dbReference type="SMART" id="SM00905">
    <property type="entry name" value="FolB"/>
    <property type="match status" value="1"/>
</dbReference>
<protein>
    <recommendedName>
        <fullName evidence="6">7,8-dihydroneopterin aldolase</fullName>
        <ecNumber evidence="6">4.1.2.25</ecNumber>
    </recommendedName>
</protein>
<sequence>MDKIFVNQMSFYGYHGVYQQENELGQRFYADVILYTDVQPAGVTDDLNKTVNYADVYEQTKNVLEGSPVNLVETLCESIANNLLAHFPQVQACTVKVTKPNPPIPGEYDSVAVEIYRSREH</sequence>
<comment type="caution">
    <text evidence="8">The sequence shown here is derived from an EMBL/GenBank/DDBJ whole genome shotgun (WGS) entry which is preliminary data.</text>
</comment>
<evidence type="ECO:0000256" key="6">
    <source>
        <dbReference type="RuleBase" id="RU362079"/>
    </source>
</evidence>
<reference evidence="8 9" key="1">
    <citation type="submission" date="2020-08" db="EMBL/GenBank/DDBJ databases">
        <title>Genomic Encyclopedia of Type Strains, Phase IV (KMG-IV): sequencing the most valuable type-strain genomes for metagenomic binning, comparative biology and taxonomic classification.</title>
        <authorList>
            <person name="Goeker M."/>
        </authorList>
    </citation>
    <scope>NUCLEOTIDE SEQUENCE [LARGE SCALE GENOMIC DNA]</scope>
    <source>
        <strain evidence="8 9">DSM 24696</strain>
    </source>
</reference>
<dbReference type="InterPro" id="IPR043133">
    <property type="entry name" value="GTP-CH-I_C/QueF"/>
</dbReference>
<dbReference type="FunFam" id="3.30.1130.10:FF:000003">
    <property type="entry name" value="7,8-dihydroneopterin aldolase"/>
    <property type="match status" value="1"/>
</dbReference>
<comment type="function">
    <text evidence="6">Catalyzes the conversion of 7,8-dihydroneopterin to 6-hydroxymethyl-7,8-dihydropterin.</text>
</comment>
<evidence type="ECO:0000256" key="5">
    <source>
        <dbReference type="ARBA" id="ARBA00023239"/>
    </source>
</evidence>
<dbReference type="AlphaFoldDB" id="A0A840QU58"/>
<dbReference type="SUPFAM" id="SSF55620">
    <property type="entry name" value="Tetrahydrobiopterin biosynthesis enzymes-like"/>
    <property type="match status" value="1"/>
</dbReference>
<evidence type="ECO:0000256" key="3">
    <source>
        <dbReference type="ARBA" id="ARBA00005708"/>
    </source>
</evidence>
<dbReference type="InterPro" id="IPR006157">
    <property type="entry name" value="FolB_dom"/>
</dbReference>
<comment type="similarity">
    <text evidence="3 6">Belongs to the DHNA family.</text>
</comment>
<feature type="domain" description="Dihydroneopterin aldolase/epimerase" evidence="7">
    <location>
        <begin position="4"/>
        <end position="117"/>
    </location>
</feature>
<evidence type="ECO:0000313" key="9">
    <source>
        <dbReference type="Proteomes" id="UP000551878"/>
    </source>
</evidence>
<dbReference type="NCBIfam" id="TIGR00525">
    <property type="entry name" value="folB"/>
    <property type="match status" value="1"/>
</dbReference>
<dbReference type="PANTHER" id="PTHR42844">
    <property type="entry name" value="DIHYDRONEOPTERIN ALDOLASE 1-RELATED"/>
    <property type="match status" value="1"/>
</dbReference>
<comment type="catalytic activity">
    <reaction evidence="1 6">
        <text>7,8-dihydroneopterin = 6-hydroxymethyl-7,8-dihydropterin + glycolaldehyde</text>
        <dbReference type="Rhea" id="RHEA:10540"/>
        <dbReference type="ChEBI" id="CHEBI:17001"/>
        <dbReference type="ChEBI" id="CHEBI:17071"/>
        <dbReference type="ChEBI" id="CHEBI:44841"/>
        <dbReference type="EC" id="4.1.2.25"/>
    </reaction>
</comment>
<evidence type="ECO:0000259" key="7">
    <source>
        <dbReference type="SMART" id="SM00905"/>
    </source>
</evidence>
<name>A0A840QU58_9BACI</name>
<organism evidence="8 9">
    <name type="scientific">Texcoconibacillus texcoconensis</name>
    <dbReference type="NCBI Taxonomy" id="1095777"/>
    <lineage>
        <taxon>Bacteria</taxon>
        <taxon>Bacillati</taxon>
        <taxon>Bacillota</taxon>
        <taxon>Bacilli</taxon>
        <taxon>Bacillales</taxon>
        <taxon>Bacillaceae</taxon>
        <taxon>Texcoconibacillus</taxon>
    </lineage>
</organism>
<keyword evidence="5 6" id="KW-0456">Lyase</keyword>
<dbReference type="Proteomes" id="UP000551878">
    <property type="component" value="Unassembled WGS sequence"/>
</dbReference>
<evidence type="ECO:0000256" key="4">
    <source>
        <dbReference type="ARBA" id="ARBA00022909"/>
    </source>
</evidence>
<proteinExistence type="inferred from homology"/>
<dbReference type="Pfam" id="PF02152">
    <property type="entry name" value="FolB"/>
    <property type="match status" value="1"/>
</dbReference>
<dbReference type="GO" id="GO:0005737">
    <property type="term" value="C:cytoplasm"/>
    <property type="evidence" value="ECO:0007669"/>
    <property type="project" value="TreeGrafter"/>
</dbReference>
<dbReference type="GO" id="GO:0046654">
    <property type="term" value="P:tetrahydrofolate biosynthetic process"/>
    <property type="evidence" value="ECO:0007669"/>
    <property type="project" value="UniProtKB-UniRule"/>
</dbReference>
<dbReference type="RefSeq" id="WP_184665282.1">
    <property type="nucleotide sequence ID" value="NZ_JACHHB010000018.1"/>
</dbReference>
<dbReference type="InterPro" id="IPR006156">
    <property type="entry name" value="Dihydroneopterin_aldolase"/>
</dbReference>